<dbReference type="AlphaFoldDB" id="A0A229TBX5"/>
<keyword evidence="4" id="KW-1133">Transmembrane helix</keyword>
<dbReference type="RefSeq" id="WP_093947503.1">
    <property type="nucleotide sequence ID" value="NZ_NMUL01000009.1"/>
</dbReference>
<evidence type="ECO:0000256" key="4">
    <source>
        <dbReference type="SAM" id="Phobius"/>
    </source>
</evidence>
<feature type="compositionally biased region" description="Gly residues" evidence="3">
    <location>
        <begin position="132"/>
        <end position="147"/>
    </location>
</feature>
<evidence type="ECO:0000256" key="2">
    <source>
        <dbReference type="ARBA" id="ARBA00023163"/>
    </source>
</evidence>
<evidence type="ECO:0000259" key="5">
    <source>
        <dbReference type="Pfam" id="PF13490"/>
    </source>
</evidence>
<dbReference type="OrthoDB" id="5185837at2"/>
<feature type="transmembrane region" description="Helical" evidence="4">
    <location>
        <begin position="89"/>
        <end position="108"/>
    </location>
</feature>
<dbReference type="Proteomes" id="UP000215199">
    <property type="component" value="Unassembled WGS sequence"/>
</dbReference>
<keyword evidence="2" id="KW-0804">Transcription</keyword>
<feature type="region of interest" description="Disordered" evidence="3">
    <location>
        <begin position="124"/>
        <end position="147"/>
    </location>
</feature>
<reference evidence="7" key="1">
    <citation type="submission" date="2017-07" db="EMBL/GenBank/DDBJ databases">
        <title>Comparative genome mining reveals phylogenetic distribution patterns of secondary metabolites in Amycolatopsis.</title>
        <authorList>
            <person name="Adamek M."/>
            <person name="Alanjary M."/>
            <person name="Sales-Ortells H."/>
            <person name="Goodfellow M."/>
            <person name="Bull A.T."/>
            <person name="Kalinowski J."/>
            <person name="Ziemert N."/>
        </authorList>
    </citation>
    <scope>NUCLEOTIDE SEQUENCE [LARGE SCALE GENOMIC DNA]</scope>
    <source>
        <strain evidence="7">H5</strain>
    </source>
</reference>
<organism evidence="6 7">
    <name type="scientific">Amycolatopsis vastitatis</name>
    <dbReference type="NCBI Taxonomy" id="1905142"/>
    <lineage>
        <taxon>Bacteria</taxon>
        <taxon>Bacillati</taxon>
        <taxon>Actinomycetota</taxon>
        <taxon>Actinomycetes</taxon>
        <taxon>Pseudonocardiales</taxon>
        <taxon>Pseudonocardiaceae</taxon>
        <taxon>Amycolatopsis</taxon>
    </lineage>
</organism>
<protein>
    <recommendedName>
        <fullName evidence="5">Putative zinc-finger domain-containing protein</fullName>
    </recommendedName>
</protein>
<feature type="domain" description="Putative zinc-finger" evidence="5">
    <location>
        <begin position="11"/>
        <end position="36"/>
    </location>
</feature>
<keyword evidence="1" id="KW-0805">Transcription regulation</keyword>
<name>A0A229TBX5_9PSEU</name>
<dbReference type="InterPro" id="IPR027383">
    <property type="entry name" value="Znf_put"/>
</dbReference>
<proteinExistence type="predicted"/>
<dbReference type="InterPro" id="IPR041916">
    <property type="entry name" value="Anti_sigma_zinc_sf"/>
</dbReference>
<evidence type="ECO:0000256" key="3">
    <source>
        <dbReference type="SAM" id="MobiDB-lite"/>
    </source>
</evidence>
<dbReference type="Pfam" id="PF13490">
    <property type="entry name" value="zf-HC2"/>
    <property type="match status" value="1"/>
</dbReference>
<evidence type="ECO:0000256" key="1">
    <source>
        <dbReference type="ARBA" id="ARBA00023015"/>
    </source>
</evidence>
<sequence length="147" mass="14904">MSDPYRDWDAAYILGALSPGDRREYEQHLEGCFSCAAAVASFAGMPGILSAVPRETTAELLGPVSSPATLLPGLVRAARAGQRRTRTRVAAAIAATALAGAVAGSRFFPQPCSHAPRFDRTTLVPVTSLGPGPAGGAARGGAGGGVE</sequence>
<evidence type="ECO:0000313" key="7">
    <source>
        <dbReference type="Proteomes" id="UP000215199"/>
    </source>
</evidence>
<keyword evidence="4" id="KW-0472">Membrane</keyword>
<keyword evidence="4" id="KW-0812">Transmembrane</keyword>
<gene>
    <name evidence="6" type="ORF">CF165_11720</name>
</gene>
<evidence type="ECO:0000313" key="6">
    <source>
        <dbReference type="EMBL" id="OXM68747.1"/>
    </source>
</evidence>
<keyword evidence="7" id="KW-1185">Reference proteome</keyword>
<dbReference type="EMBL" id="NMUL01000009">
    <property type="protein sequence ID" value="OXM68747.1"/>
    <property type="molecule type" value="Genomic_DNA"/>
</dbReference>
<comment type="caution">
    <text evidence="6">The sequence shown here is derived from an EMBL/GenBank/DDBJ whole genome shotgun (WGS) entry which is preliminary data.</text>
</comment>
<dbReference type="Gene3D" id="1.10.10.1320">
    <property type="entry name" value="Anti-sigma factor, zinc-finger domain"/>
    <property type="match status" value="1"/>
</dbReference>
<accession>A0A229TBX5</accession>